<dbReference type="STRING" id="6186.A0A183KWX8"/>
<reference evidence="8 9" key="2">
    <citation type="submission" date="2018-11" db="EMBL/GenBank/DDBJ databases">
        <authorList>
            <consortium name="Pathogen Informatics"/>
        </authorList>
    </citation>
    <scope>NUCLEOTIDE SEQUENCE [LARGE SCALE GENOMIC DNA]</scope>
    <source>
        <strain evidence="8">Dakar</strain>
        <strain evidence="9">Dakar, Senegal</strain>
    </source>
</reference>
<dbReference type="Gene3D" id="3.30.200.20">
    <property type="entry name" value="Phosphorylase Kinase, domain 1"/>
    <property type="match status" value="1"/>
</dbReference>
<evidence type="ECO:0000256" key="3">
    <source>
        <dbReference type="ARBA" id="ARBA00022741"/>
    </source>
</evidence>
<dbReference type="InterPro" id="IPR000719">
    <property type="entry name" value="Prot_kinase_dom"/>
</dbReference>
<reference evidence="10" key="1">
    <citation type="submission" date="2016-06" db="UniProtKB">
        <authorList>
            <consortium name="WormBaseParasite"/>
        </authorList>
    </citation>
    <scope>IDENTIFICATION</scope>
</reference>
<proteinExistence type="predicted"/>
<dbReference type="Pfam" id="PF00069">
    <property type="entry name" value="Pkinase"/>
    <property type="match status" value="1"/>
</dbReference>
<evidence type="ECO:0000256" key="6">
    <source>
        <dbReference type="PROSITE-ProRule" id="PRU10141"/>
    </source>
</evidence>
<evidence type="ECO:0000313" key="10">
    <source>
        <dbReference type="WBParaSite" id="SCUD_0001957501-mRNA-1"/>
    </source>
</evidence>
<dbReference type="PANTHER" id="PTHR24353">
    <property type="entry name" value="CYCLIC NUCLEOTIDE-DEPENDENT PROTEIN KINASE"/>
    <property type="match status" value="1"/>
</dbReference>
<organism evidence="10">
    <name type="scientific">Schistosoma curassoni</name>
    <dbReference type="NCBI Taxonomy" id="6186"/>
    <lineage>
        <taxon>Eukaryota</taxon>
        <taxon>Metazoa</taxon>
        <taxon>Spiralia</taxon>
        <taxon>Lophotrochozoa</taxon>
        <taxon>Platyhelminthes</taxon>
        <taxon>Trematoda</taxon>
        <taxon>Digenea</taxon>
        <taxon>Strigeidida</taxon>
        <taxon>Schistosomatoidea</taxon>
        <taxon>Schistosomatidae</taxon>
        <taxon>Schistosoma</taxon>
    </lineage>
</organism>
<dbReference type="WBParaSite" id="SCUD_0001957501-mRNA-1">
    <property type="protein sequence ID" value="SCUD_0001957501-mRNA-1"/>
    <property type="gene ID" value="SCUD_0001957501"/>
</dbReference>
<evidence type="ECO:0000259" key="7">
    <source>
        <dbReference type="Pfam" id="PF00069"/>
    </source>
</evidence>
<evidence type="ECO:0000256" key="4">
    <source>
        <dbReference type="ARBA" id="ARBA00022777"/>
    </source>
</evidence>
<keyword evidence="3 6" id="KW-0547">Nucleotide-binding</keyword>
<evidence type="ECO:0000256" key="2">
    <source>
        <dbReference type="ARBA" id="ARBA00022679"/>
    </source>
</evidence>
<dbReference type="AlphaFoldDB" id="A0A183KWX8"/>
<dbReference type="InterPro" id="IPR017441">
    <property type="entry name" value="Protein_kinase_ATP_BS"/>
</dbReference>
<dbReference type="PANTHER" id="PTHR24353:SF147">
    <property type="entry name" value="CGMP-DEPENDENT SERINE_THREONIN PROTEIN KINASE-RELATED"/>
    <property type="match status" value="1"/>
</dbReference>
<evidence type="ECO:0000313" key="9">
    <source>
        <dbReference type="Proteomes" id="UP000279833"/>
    </source>
</evidence>
<sequence>MFLFTLHRIISTNYQQSVGYLDKEEIVSTPQTVEQIESKDLLSSVKIDKDDLERITVLGVGGFGCVELVVWTKNRNKTFALKRMKKQHIVHTRQQEHICSERQIMLELRCPFICRSKMSIIKKVDQHEKSFHSYQPCFIPLTSFIDHYASGDELILNRHRVKTVIWKLSGPNYFFMSQMFKPNNDCLNCLKF</sequence>
<accession>A0A183KWX8</accession>
<keyword evidence="1" id="KW-0723">Serine/threonine-protein kinase</keyword>
<feature type="binding site" evidence="6">
    <location>
        <position position="82"/>
    </location>
    <ligand>
        <name>ATP</name>
        <dbReference type="ChEBI" id="CHEBI:30616"/>
    </ligand>
</feature>
<protein>
    <submittedName>
        <fullName evidence="10">Protein kinase domain-containing protein</fullName>
    </submittedName>
</protein>
<keyword evidence="5 6" id="KW-0067">ATP-binding</keyword>
<keyword evidence="9" id="KW-1185">Reference proteome</keyword>
<evidence type="ECO:0000256" key="1">
    <source>
        <dbReference type="ARBA" id="ARBA00022527"/>
    </source>
</evidence>
<evidence type="ECO:0000313" key="8">
    <source>
        <dbReference type="EMBL" id="VDP69554.1"/>
    </source>
</evidence>
<dbReference type="GO" id="GO:0005524">
    <property type="term" value="F:ATP binding"/>
    <property type="evidence" value="ECO:0007669"/>
    <property type="project" value="UniProtKB-UniRule"/>
</dbReference>
<evidence type="ECO:0000256" key="5">
    <source>
        <dbReference type="ARBA" id="ARBA00022840"/>
    </source>
</evidence>
<keyword evidence="4" id="KW-0418">Kinase</keyword>
<dbReference type="SUPFAM" id="SSF56112">
    <property type="entry name" value="Protein kinase-like (PK-like)"/>
    <property type="match status" value="1"/>
</dbReference>
<keyword evidence="2" id="KW-0808">Transferase</keyword>
<dbReference type="Proteomes" id="UP000279833">
    <property type="component" value="Unassembled WGS sequence"/>
</dbReference>
<dbReference type="PROSITE" id="PS00107">
    <property type="entry name" value="PROTEIN_KINASE_ATP"/>
    <property type="match status" value="1"/>
</dbReference>
<gene>
    <name evidence="8" type="ORF">SCUD_LOCUS19572</name>
</gene>
<dbReference type="GO" id="GO:0004674">
    <property type="term" value="F:protein serine/threonine kinase activity"/>
    <property type="evidence" value="ECO:0007669"/>
    <property type="project" value="UniProtKB-KW"/>
</dbReference>
<name>A0A183KWX8_9TREM</name>
<dbReference type="InterPro" id="IPR011009">
    <property type="entry name" value="Kinase-like_dom_sf"/>
</dbReference>
<dbReference type="EMBL" id="UZAK01042763">
    <property type="protein sequence ID" value="VDP69554.1"/>
    <property type="molecule type" value="Genomic_DNA"/>
</dbReference>
<feature type="domain" description="Protein kinase" evidence="7">
    <location>
        <begin position="54"/>
        <end position="121"/>
    </location>
</feature>